<dbReference type="InterPro" id="IPR005379">
    <property type="entry name" value="FDM1-5/IDN2_XH"/>
</dbReference>
<feature type="coiled-coil region" evidence="1">
    <location>
        <begin position="9"/>
        <end position="36"/>
    </location>
</feature>
<evidence type="ECO:0000313" key="3">
    <source>
        <dbReference type="EMBL" id="PIA31337.1"/>
    </source>
</evidence>
<evidence type="ECO:0000259" key="2">
    <source>
        <dbReference type="Pfam" id="PF03469"/>
    </source>
</evidence>
<keyword evidence="1" id="KW-0175">Coiled coil</keyword>
<evidence type="ECO:0000256" key="1">
    <source>
        <dbReference type="SAM" id="Coils"/>
    </source>
</evidence>
<dbReference type="Pfam" id="PF03469">
    <property type="entry name" value="XH"/>
    <property type="match status" value="1"/>
</dbReference>
<dbReference type="PANTHER" id="PTHR21596:SF3">
    <property type="entry name" value="FACTOR OF DNA METHYLATION 1-RELATED"/>
    <property type="match status" value="1"/>
</dbReference>
<feature type="domain" description="Factor of DNA methylation 1-5/IDN2" evidence="2">
    <location>
        <begin position="68"/>
        <end position="192"/>
    </location>
</feature>
<sequence>MEVNSSDEVNALVNRLKEKDEELEHLKNLNQILLMKERTSNDELVEAHKILINGWKAFSDKIYAVGIKRMGELDPKPFKDACYKKYQITAVAEEKALRLCSLWQSRLTNPSWHPFKVVQNGSGEAKEIINEDDEQLKKLKRKYGSEVYVSVCQALKEVNEHNPSGRYPVGVLWDYKENKRATLKEAIDIILKMKMVPS</sequence>
<name>A0A2G5CKH1_AQUCA</name>
<dbReference type="EMBL" id="KZ305067">
    <property type="protein sequence ID" value="PIA31337.1"/>
    <property type="molecule type" value="Genomic_DNA"/>
</dbReference>
<dbReference type="OrthoDB" id="1892195at2759"/>
<protein>
    <recommendedName>
        <fullName evidence="2">Factor of DNA methylation 1-5/IDN2 domain-containing protein</fullName>
    </recommendedName>
</protein>
<reference evidence="3 4" key="1">
    <citation type="submission" date="2017-09" db="EMBL/GenBank/DDBJ databases">
        <title>WGS assembly of Aquilegia coerulea Goldsmith.</title>
        <authorList>
            <person name="Hodges S."/>
            <person name="Kramer E."/>
            <person name="Nordborg M."/>
            <person name="Tomkins J."/>
            <person name="Borevitz J."/>
            <person name="Derieg N."/>
            <person name="Yan J."/>
            <person name="Mihaltcheva S."/>
            <person name="Hayes R.D."/>
            <person name="Rokhsar D."/>
        </authorList>
    </citation>
    <scope>NUCLEOTIDE SEQUENCE [LARGE SCALE GENOMIC DNA]</scope>
    <source>
        <strain evidence="4">cv. Goldsmith</strain>
    </source>
</reference>
<dbReference type="Proteomes" id="UP000230069">
    <property type="component" value="Unassembled WGS sequence"/>
</dbReference>
<organism evidence="3 4">
    <name type="scientific">Aquilegia coerulea</name>
    <name type="common">Rocky mountain columbine</name>
    <dbReference type="NCBI Taxonomy" id="218851"/>
    <lineage>
        <taxon>Eukaryota</taxon>
        <taxon>Viridiplantae</taxon>
        <taxon>Streptophyta</taxon>
        <taxon>Embryophyta</taxon>
        <taxon>Tracheophyta</taxon>
        <taxon>Spermatophyta</taxon>
        <taxon>Magnoliopsida</taxon>
        <taxon>Ranunculales</taxon>
        <taxon>Ranunculaceae</taxon>
        <taxon>Thalictroideae</taxon>
        <taxon>Aquilegia</taxon>
    </lineage>
</organism>
<proteinExistence type="predicted"/>
<dbReference type="STRING" id="218851.A0A2G5CKH1"/>
<keyword evidence="4" id="KW-1185">Reference proteome</keyword>
<dbReference type="PANTHER" id="PTHR21596">
    <property type="entry name" value="RIBONUCLEASE P SUBUNIT P38"/>
    <property type="match status" value="1"/>
</dbReference>
<gene>
    <name evidence="3" type="ORF">AQUCO_05000009v1</name>
</gene>
<accession>A0A2G5CKH1</accession>
<dbReference type="InterPro" id="IPR045177">
    <property type="entry name" value="FDM1-5/IDN2"/>
</dbReference>
<dbReference type="AlphaFoldDB" id="A0A2G5CKH1"/>
<dbReference type="GO" id="GO:0080188">
    <property type="term" value="P:gene silencing by siRNA-directed DNA methylation"/>
    <property type="evidence" value="ECO:0007669"/>
    <property type="project" value="InterPro"/>
</dbReference>
<evidence type="ECO:0000313" key="4">
    <source>
        <dbReference type="Proteomes" id="UP000230069"/>
    </source>
</evidence>
<dbReference type="InParanoid" id="A0A2G5CKH1"/>